<gene>
    <name evidence="1" type="ORF">CT19425_70162</name>
</gene>
<dbReference type="AlphaFoldDB" id="A0A375GYX2"/>
<proteinExistence type="predicted"/>
<dbReference type="Proteomes" id="UP000255505">
    <property type="component" value="Chromosome I"/>
</dbReference>
<organism evidence="1 2">
    <name type="scientific">Cupriavidus taiwanensis</name>
    <dbReference type="NCBI Taxonomy" id="164546"/>
    <lineage>
        <taxon>Bacteria</taxon>
        <taxon>Pseudomonadati</taxon>
        <taxon>Pseudomonadota</taxon>
        <taxon>Betaproteobacteria</taxon>
        <taxon>Burkholderiales</taxon>
        <taxon>Burkholderiaceae</taxon>
        <taxon>Cupriavidus</taxon>
    </lineage>
</organism>
<dbReference type="EMBL" id="LT991976">
    <property type="protein sequence ID" value="SPK72462.1"/>
    <property type="molecule type" value="Genomic_DNA"/>
</dbReference>
<accession>A0A375GYX2</accession>
<evidence type="ECO:0000313" key="2">
    <source>
        <dbReference type="Proteomes" id="UP000255505"/>
    </source>
</evidence>
<name>A0A375GYX2_9BURK</name>
<evidence type="ECO:0000313" key="1">
    <source>
        <dbReference type="EMBL" id="SPK72462.1"/>
    </source>
</evidence>
<reference evidence="1 2" key="1">
    <citation type="submission" date="2018-01" db="EMBL/GenBank/DDBJ databases">
        <authorList>
            <person name="Gaut B.S."/>
            <person name="Morton B.R."/>
            <person name="Clegg M.T."/>
            <person name="Duvall M.R."/>
        </authorList>
    </citation>
    <scope>NUCLEOTIDE SEQUENCE [LARGE SCALE GENOMIC DNA]</scope>
    <source>
        <strain evidence="1">Cupriavidus taiwanensis LMG 19425</strain>
    </source>
</reference>
<sequence length="59" mass="6476">MVERETRPGIDGQDDAGLLVDIKATGQTRWHPLGSARWGWTTWRWLTPNCAPGVPSGCA</sequence>
<protein>
    <submittedName>
        <fullName evidence="1">Uncharacterized protein</fullName>
    </submittedName>
</protein>